<keyword evidence="2" id="KW-1133">Transmembrane helix</keyword>
<keyword evidence="2" id="KW-0472">Membrane</keyword>
<proteinExistence type="predicted"/>
<organism evidence="3 4">
    <name type="scientific">Komagataella phaffii (strain ATCC 76273 / CBS 7435 / CECT 11047 / NRRL Y-11430 / Wegner 21-1)</name>
    <name type="common">Yeast</name>
    <name type="synonym">Pichia pastoris</name>
    <dbReference type="NCBI Taxonomy" id="981350"/>
    <lineage>
        <taxon>Eukaryota</taxon>
        <taxon>Fungi</taxon>
        <taxon>Dikarya</taxon>
        <taxon>Ascomycota</taxon>
        <taxon>Saccharomycotina</taxon>
        <taxon>Pichiomycetes</taxon>
        <taxon>Pichiales</taxon>
        <taxon>Pichiaceae</taxon>
        <taxon>Komagataella</taxon>
    </lineage>
</organism>
<evidence type="ECO:0000256" key="2">
    <source>
        <dbReference type="SAM" id="Phobius"/>
    </source>
</evidence>
<sequence length="72" mass="7133">MIQELAEMQFKSIVLTLAAVTVAQANNLSNESNGTNHSNHTSSVPTGAAVRASGMGAGLLGAGVVAGVALLI</sequence>
<evidence type="ECO:0000313" key="4">
    <source>
        <dbReference type="Proteomes" id="UP000006853"/>
    </source>
</evidence>
<gene>
    <name evidence="3" type="ordered locus">PP7435_Chr4-0069</name>
</gene>
<protein>
    <submittedName>
        <fullName evidence="3">Uncharacterized protein</fullName>
    </submittedName>
</protein>
<dbReference type="EMBL" id="FR839631">
    <property type="protein sequence ID" value="CCA40247.1"/>
    <property type="molecule type" value="Genomic_DNA"/>
</dbReference>
<reference evidence="3 4" key="3">
    <citation type="journal article" date="2016" name="FEMS Yeast Res.">
        <title>Curation of the genome annotation of Pichia pastoris (Komagataella phaffii) CBS7435 from gene level to protein function.</title>
        <authorList>
            <person name="Valli M."/>
            <person name="Tatto N.E."/>
            <person name="Peymann A."/>
            <person name="Gruber C."/>
            <person name="Landes N."/>
            <person name="Ekker H."/>
            <person name="Thallinger G.G."/>
            <person name="Mattanovich D."/>
            <person name="Gasser B."/>
            <person name="Graf A.B."/>
        </authorList>
    </citation>
    <scope>GENOME REANNOTATION</scope>
    <source>
        <strain evidence="3 4">ATCC 76273 / CBS 7435 / CECT 11047 / NRRL Y-11430 / Wegner 21-1</strain>
    </source>
</reference>
<keyword evidence="4" id="KW-1185">Reference proteome</keyword>
<evidence type="ECO:0000313" key="3">
    <source>
        <dbReference type="EMBL" id="CCA40247.1"/>
    </source>
</evidence>
<dbReference type="Proteomes" id="UP000006853">
    <property type="component" value="Chromosome 4"/>
</dbReference>
<feature type="region of interest" description="Disordered" evidence="1">
    <location>
        <begin position="28"/>
        <end position="47"/>
    </location>
</feature>
<reference evidence="3 4" key="1">
    <citation type="journal article" date="2011" name="J. Biotechnol.">
        <title>High-quality genome sequence of Pichia pastoris CBS7435.</title>
        <authorList>
            <person name="Kuberl A."/>
            <person name="Schneider J."/>
            <person name="Thallinger G.G."/>
            <person name="Anderl I."/>
            <person name="Wibberg D."/>
            <person name="Hajek T."/>
            <person name="Jaenicke S."/>
            <person name="Brinkrolf K."/>
            <person name="Goesmann A."/>
            <person name="Szczepanowski R."/>
            <person name="Puhler A."/>
            <person name="Schwab H."/>
            <person name="Glieder A."/>
            <person name="Pichler H."/>
        </authorList>
    </citation>
    <scope>NUCLEOTIDE SEQUENCE [LARGE SCALE GENOMIC DNA]</scope>
    <source>
        <strain evidence="4">ATCC 76273 / CBS 7435 / CECT 11047 / NRRL Y-11430 / Wegner 21-1</strain>
    </source>
</reference>
<dbReference type="HOGENOM" id="CLU_149546_1_0_1"/>
<feature type="compositionally biased region" description="Low complexity" evidence="1">
    <location>
        <begin position="28"/>
        <end position="43"/>
    </location>
</feature>
<evidence type="ECO:0000256" key="1">
    <source>
        <dbReference type="SAM" id="MobiDB-lite"/>
    </source>
</evidence>
<keyword evidence="2" id="KW-0812">Transmembrane</keyword>
<dbReference type="AlphaFoldDB" id="F2QXW9"/>
<reference key="2">
    <citation type="submission" date="2011-04" db="EMBL/GenBank/DDBJ databases">
        <title>High-quality genome sequence of Pichia pastoris CBS 7435.</title>
        <authorList>
            <person name="Kueberl A."/>
            <person name="Schneider J."/>
            <person name="Thallinger G.G."/>
            <person name="Anderl I."/>
            <person name="Wibberg D."/>
            <person name="Hajek T."/>
            <person name="Jaenicke S."/>
            <person name="Brinkrolf K."/>
            <person name="Goesmann A."/>
            <person name="Szczepanowski R."/>
            <person name="Puehler A."/>
            <person name="Schwab H."/>
            <person name="Glieder A."/>
            <person name="Pichler H."/>
        </authorList>
    </citation>
    <scope>NUCLEOTIDE SEQUENCE</scope>
    <source>
        <strain>CBS 7435</strain>
    </source>
</reference>
<accession>F2QXW9</accession>
<feature type="transmembrane region" description="Helical" evidence="2">
    <location>
        <begin position="49"/>
        <end position="71"/>
    </location>
</feature>
<name>F2QXW9_KOMPC</name>